<sequence>MPKPRDQKERPPCIHKVLLEAKAKKAKQAAEKQNKLEKDLEEENEAFGKISTMVGCTKFLSDSVTFPPVEMVVQLDNQELARQPLGNRTGCRVASLVATNRWLYNLGQISSNQCEYNIAPPNVLKNSGQM</sequence>
<evidence type="ECO:0000313" key="3">
    <source>
        <dbReference type="Proteomes" id="UP001604277"/>
    </source>
</evidence>
<comment type="caution">
    <text evidence="2">The sequence shown here is derived from an EMBL/GenBank/DDBJ whole genome shotgun (WGS) entry which is preliminary data.</text>
</comment>
<dbReference type="EMBL" id="JBFOLJ010000003">
    <property type="protein sequence ID" value="KAL2551111.1"/>
    <property type="molecule type" value="Genomic_DNA"/>
</dbReference>
<feature type="coiled-coil region" evidence="1">
    <location>
        <begin position="16"/>
        <end position="46"/>
    </location>
</feature>
<gene>
    <name evidence="2" type="ORF">Fot_12641</name>
</gene>
<organism evidence="2 3">
    <name type="scientific">Forsythia ovata</name>
    <dbReference type="NCBI Taxonomy" id="205694"/>
    <lineage>
        <taxon>Eukaryota</taxon>
        <taxon>Viridiplantae</taxon>
        <taxon>Streptophyta</taxon>
        <taxon>Embryophyta</taxon>
        <taxon>Tracheophyta</taxon>
        <taxon>Spermatophyta</taxon>
        <taxon>Magnoliopsida</taxon>
        <taxon>eudicotyledons</taxon>
        <taxon>Gunneridae</taxon>
        <taxon>Pentapetalae</taxon>
        <taxon>asterids</taxon>
        <taxon>lamiids</taxon>
        <taxon>Lamiales</taxon>
        <taxon>Oleaceae</taxon>
        <taxon>Forsythieae</taxon>
        <taxon>Forsythia</taxon>
    </lineage>
</organism>
<evidence type="ECO:0000256" key="1">
    <source>
        <dbReference type="SAM" id="Coils"/>
    </source>
</evidence>
<reference evidence="3" key="1">
    <citation type="submission" date="2024-07" db="EMBL/GenBank/DDBJ databases">
        <title>Two chromosome-level genome assemblies of Korean endemic species Abeliophyllum distichum and Forsythia ovata (Oleaceae).</title>
        <authorList>
            <person name="Jang H."/>
        </authorList>
    </citation>
    <scope>NUCLEOTIDE SEQUENCE [LARGE SCALE GENOMIC DNA]</scope>
</reference>
<proteinExistence type="predicted"/>
<protein>
    <submittedName>
        <fullName evidence="2">Nucleolar GTP-binding protein 1</fullName>
    </submittedName>
</protein>
<name>A0ABD1WN58_9LAMI</name>
<dbReference type="AlphaFoldDB" id="A0ABD1WN58"/>
<keyword evidence="3" id="KW-1185">Reference proteome</keyword>
<accession>A0ABD1WN58</accession>
<evidence type="ECO:0000313" key="2">
    <source>
        <dbReference type="EMBL" id="KAL2551111.1"/>
    </source>
</evidence>
<dbReference type="Proteomes" id="UP001604277">
    <property type="component" value="Unassembled WGS sequence"/>
</dbReference>
<keyword evidence="1" id="KW-0175">Coiled coil</keyword>